<feature type="non-terminal residue" evidence="1">
    <location>
        <position position="259"/>
    </location>
</feature>
<dbReference type="Proteomes" id="UP001219518">
    <property type="component" value="Unassembled WGS sequence"/>
</dbReference>
<reference evidence="1" key="1">
    <citation type="submission" date="2021-07" db="EMBL/GenBank/DDBJ databases">
        <authorList>
            <person name="Catto M.A."/>
            <person name="Jacobson A."/>
            <person name="Kennedy G."/>
            <person name="Labadie P."/>
            <person name="Hunt B.G."/>
            <person name="Srinivasan R."/>
        </authorList>
    </citation>
    <scope>NUCLEOTIDE SEQUENCE</scope>
    <source>
        <strain evidence="1">PL_HMW_Pooled</strain>
        <tissue evidence="1">Head</tissue>
    </source>
</reference>
<evidence type="ECO:0000313" key="1">
    <source>
        <dbReference type="EMBL" id="KAK3920919.1"/>
    </source>
</evidence>
<name>A0AAE1HGJ1_9NEOP</name>
<dbReference type="EMBL" id="JAHWGI010001024">
    <property type="protein sequence ID" value="KAK3920919.1"/>
    <property type="molecule type" value="Genomic_DNA"/>
</dbReference>
<dbReference type="PANTHER" id="PTHR46579">
    <property type="entry name" value="F5/8 TYPE C DOMAIN-CONTAINING PROTEIN-RELATED"/>
    <property type="match status" value="1"/>
</dbReference>
<reference evidence="1" key="2">
    <citation type="journal article" date="2023" name="BMC Genomics">
        <title>Pest status, molecular evolution, and epigenetic factors derived from the genome assembly of Frankliniella fusca, a thysanopteran phytovirus vector.</title>
        <authorList>
            <person name="Catto M.A."/>
            <person name="Labadie P.E."/>
            <person name="Jacobson A.L."/>
            <person name="Kennedy G.G."/>
            <person name="Srinivasan R."/>
            <person name="Hunt B.G."/>
        </authorList>
    </citation>
    <scope>NUCLEOTIDE SEQUENCE</scope>
    <source>
        <strain evidence="1">PL_HMW_Pooled</strain>
    </source>
</reference>
<evidence type="ECO:0000313" key="2">
    <source>
        <dbReference type="Proteomes" id="UP001219518"/>
    </source>
</evidence>
<keyword evidence="2" id="KW-1185">Reference proteome</keyword>
<sequence>MPLGMRGLFSDLVYVACFLTNFSDRAIKIFENHLAVRSVMLPVLKCIMPDNNFLNMVDLVDGVSILNSDSISHKDIAYAGLVLTRFCKAFQDLYGKRHMSSNFHLLRHLHENVRDLGPLFFTSCFTFEDLNGKLANLAHGTRHAGLKIAKHLNSFSELDLKVSELPDGLPKKFCETLSRKSRLFVTEKLSEKLFVVEIISFVRVNMPFSSDILVLLREILVESFCVRHMKKIVGSSEPRLAALHDLETVCFKVKVDDAV</sequence>
<gene>
    <name evidence="1" type="ORF">KUF71_010156</name>
</gene>
<organism evidence="1 2">
    <name type="scientific">Frankliniella fusca</name>
    <dbReference type="NCBI Taxonomy" id="407009"/>
    <lineage>
        <taxon>Eukaryota</taxon>
        <taxon>Metazoa</taxon>
        <taxon>Ecdysozoa</taxon>
        <taxon>Arthropoda</taxon>
        <taxon>Hexapoda</taxon>
        <taxon>Insecta</taxon>
        <taxon>Pterygota</taxon>
        <taxon>Neoptera</taxon>
        <taxon>Paraneoptera</taxon>
        <taxon>Thysanoptera</taxon>
        <taxon>Terebrantia</taxon>
        <taxon>Thripoidea</taxon>
        <taxon>Thripidae</taxon>
        <taxon>Frankliniella</taxon>
    </lineage>
</organism>
<dbReference type="PANTHER" id="PTHR46579:SF1">
    <property type="entry name" value="F5_8 TYPE C DOMAIN-CONTAINING PROTEIN"/>
    <property type="match status" value="1"/>
</dbReference>
<comment type="caution">
    <text evidence="1">The sequence shown here is derived from an EMBL/GenBank/DDBJ whole genome shotgun (WGS) entry which is preliminary data.</text>
</comment>
<accession>A0AAE1HGJ1</accession>
<dbReference type="AlphaFoldDB" id="A0AAE1HGJ1"/>
<proteinExistence type="predicted"/>
<protein>
    <submittedName>
        <fullName evidence="1">Capsid protein</fullName>
    </submittedName>
</protein>